<keyword evidence="2" id="KW-1185">Reference proteome</keyword>
<organism evidence="1 2">
    <name type="scientific">Synechococcus phage S-H38</name>
    <dbReference type="NCBI Taxonomy" id="2783673"/>
    <lineage>
        <taxon>Viruses</taxon>
        <taxon>Duplodnaviria</taxon>
        <taxon>Heunggongvirae</taxon>
        <taxon>Uroviricota</taxon>
        <taxon>Caudoviricetes</taxon>
        <taxon>Pantevenvirales</taxon>
        <taxon>Kyanoviridae</taxon>
        <taxon>Yellowseavirus</taxon>
        <taxon>Yellowseavirus thirtyeight</taxon>
    </lineage>
</organism>
<evidence type="ECO:0000313" key="1">
    <source>
        <dbReference type="EMBL" id="QPB08012.1"/>
    </source>
</evidence>
<accession>A0A873WGF4</accession>
<dbReference type="EMBL" id="MW117965">
    <property type="protein sequence ID" value="QPB08012.1"/>
    <property type="molecule type" value="Genomic_DNA"/>
</dbReference>
<protein>
    <submittedName>
        <fullName evidence="1">Uncharacterized protein</fullName>
    </submittedName>
</protein>
<dbReference type="KEGG" id="vg:77946708"/>
<proteinExistence type="predicted"/>
<sequence>MKIKIIHEDCDPSAAEDRSLPCTAFLITYRDYDGKIKYDIAVASKKVEMFDHYWDKYRNVIDMKQTEGRINPKLWSPK</sequence>
<dbReference type="Proteomes" id="UP000663144">
    <property type="component" value="Segment"/>
</dbReference>
<evidence type="ECO:0000313" key="2">
    <source>
        <dbReference type="Proteomes" id="UP000663144"/>
    </source>
</evidence>
<dbReference type="RefSeq" id="YP_010670503.1">
    <property type="nucleotide sequence ID" value="NC_070964.1"/>
</dbReference>
<dbReference type="GeneID" id="77946708"/>
<reference evidence="1" key="1">
    <citation type="submission" date="2020-10" db="EMBL/GenBank/DDBJ databases">
        <title>The Isolation and Genome Sequence of a Novel Cyanophage S-H38 from the Yellow Sea, China.</title>
        <authorList>
            <person name="Jiang T."/>
        </authorList>
    </citation>
    <scope>NUCLEOTIDE SEQUENCE</scope>
</reference>
<name>A0A873WGF4_9CAUD</name>